<reference evidence="1" key="1">
    <citation type="journal article" date="2020" name="G3 (Bethesda)">
        <title>High-Quality Assemblies for Three Invasive Social Wasps from the &lt;i&gt;Vespula&lt;/i&gt; Genus.</title>
        <authorList>
            <person name="Harrop T.W.R."/>
            <person name="Guhlin J."/>
            <person name="McLaughlin G.M."/>
            <person name="Permina E."/>
            <person name="Stockwell P."/>
            <person name="Gilligan J."/>
            <person name="Le Lec M.F."/>
            <person name="Gruber M.A.M."/>
            <person name="Quinn O."/>
            <person name="Lovegrove M."/>
            <person name="Duncan E.J."/>
            <person name="Remnant E.J."/>
            <person name="Van Eeckhoven J."/>
            <person name="Graham B."/>
            <person name="Knapp R.A."/>
            <person name="Langford K.W."/>
            <person name="Kronenberg Z."/>
            <person name="Press M.O."/>
            <person name="Eacker S.M."/>
            <person name="Wilson-Rankin E.E."/>
            <person name="Purcell J."/>
            <person name="Lester P.J."/>
            <person name="Dearden P.K."/>
        </authorList>
    </citation>
    <scope>NUCLEOTIDE SEQUENCE</scope>
    <source>
        <strain evidence="1">Marl-1</strain>
    </source>
</reference>
<comment type="caution">
    <text evidence="1">The sequence shown here is derived from an EMBL/GenBank/DDBJ whole genome shotgun (WGS) entry which is preliminary data.</text>
</comment>
<dbReference type="EMBL" id="JACSEA010000001">
    <property type="protein sequence ID" value="KAF7411962.1"/>
    <property type="molecule type" value="Genomic_DNA"/>
</dbReference>
<accession>A0A834NJR4</accession>
<proteinExistence type="predicted"/>
<protein>
    <submittedName>
        <fullName evidence="1">Uncharacterized protein</fullName>
    </submittedName>
</protein>
<evidence type="ECO:0000313" key="1">
    <source>
        <dbReference type="EMBL" id="KAF7411962.1"/>
    </source>
</evidence>
<evidence type="ECO:0000313" key="2">
    <source>
        <dbReference type="Proteomes" id="UP000614350"/>
    </source>
</evidence>
<dbReference type="AlphaFoldDB" id="A0A834NJR4"/>
<dbReference type="Proteomes" id="UP000614350">
    <property type="component" value="Unassembled WGS sequence"/>
</dbReference>
<name>A0A834NJR4_VESVU</name>
<gene>
    <name evidence="1" type="ORF">HZH66_000858</name>
</gene>
<sequence length="97" mass="10691">MFAGRDFAIPIAAVATLSQICRFGGWESSFVPPSPELLHCSVLARCHKVQRKARQRSVFREVKLFRTKSCSPHTMCAGSDGDGGGRVAAFQEDHRNL</sequence>
<keyword evidence="2" id="KW-1185">Reference proteome</keyword>
<organism evidence="1 2">
    <name type="scientific">Vespula vulgaris</name>
    <name type="common">Yellow jacket</name>
    <name type="synonym">Wasp</name>
    <dbReference type="NCBI Taxonomy" id="7454"/>
    <lineage>
        <taxon>Eukaryota</taxon>
        <taxon>Metazoa</taxon>
        <taxon>Ecdysozoa</taxon>
        <taxon>Arthropoda</taxon>
        <taxon>Hexapoda</taxon>
        <taxon>Insecta</taxon>
        <taxon>Pterygota</taxon>
        <taxon>Neoptera</taxon>
        <taxon>Endopterygota</taxon>
        <taxon>Hymenoptera</taxon>
        <taxon>Apocrita</taxon>
        <taxon>Aculeata</taxon>
        <taxon>Vespoidea</taxon>
        <taxon>Vespidae</taxon>
        <taxon>Vespinae</taxon>
        <taxon>Vespula</taxon>
    </lineage>
</organism>